<reference evidence="2 3" key="1">
    <citation type="submission" date="2021-04" db="EMBL/GenBank/DDBJ databases">
        <authorList>
            <person name="Bliznina A."/>
        </authorList>
    </citation>
    <scope>NUCLEOTIDE SEQUENCE [LARGE SCALE GENOMIC DNA]</scope>
</reference>
<dbReference type="Proteomes" id="UP001158576">
    <property type="component" value="Chromosome XSR"/>
</dbReference>
<keyword evidence="1" id="KW-1133">Transmembrane helix</keyword>
<keyword evidence="1" id="KW-0812">Transmembrane</keyword>
<keyword evidence="1" id="KW-0472">Membrane</keyword>
<dbReference type="EMBL" id="OU015569">
    <property type="protein sequence ID" value="CAG5099347.1"/>
    <property type="molecule type" value="Genomic_DNA"/>
</dbReference>
<feature type="transmembrane region" description="Helical" evidence="1">
    <location>
        <begin position="25"/>
        <end position="51"/>
    </location>
</feature>
<protein>
    <submittedName>
        <fullName evidence="2">Oidioi.mRNA.OKI2018_I69.XSR.g16468.t1.cds</fullName>
    </submittedName>
</protein>
<gene>
    <name evidence="2" type="ORF">OKIOD_LOCUS8026</name>
</gene>
<proteinExistence type="predicted"/>
<evidence type="ECO:0000256" key="1">
    <source>
        <dbReference type="SAM" id="Phobius"/>
    </source>
</evidence>
<evidence type="ECO:0000313" key="3">
    <source>
        <dbReference type="Proteomes" id="UP001158576"/>
    </source>
</evidence>
<accession>A0ABN7SL16</accession>
<keyword evidence="3" id="KW-1185">Reference proteome</keyword>
<sequence>MSYTIGKLDLEEPDRRKKIECRGDAVFFGYLVAFLVPFLIGTLVFSTPWIIVKIVGKSEPQDQPQNLKTGKTPTPSETKWFWDSSLGQLLCSCCTACSKNMTDQLSPIEHPLFEVHSLSASCTSSGGKYQIPDNFEKCPKLCDQSDWCSFFVLDAEQEYCKILEDCTVIPLRDPSAISKN</sequence>
<name>A0ABN7SL16_OIKDI</name>
<evidence type="ECO:0000313" key="2">
    <source>
        <dbReference type="EMBL" id="CAG5099347.1"/>
    </source>
</evidence>
<organism evidence="2 3">
    <name type="scientific">Oikopleura dioica</name>
    <name type="common">Tunicate</name>
    <dbReference type="NCBI Taxonomy" id="34765"/>
    <lineage>
        <taxon>Eukaryota</taxon>
        <taxon>Metazoa</taxon>
        <taxon>Chordata</taxon>
        <taxon>Tunicata</taxon>
        <taxon>Appendicularia</taxon>
        <taxon>Copelata</taxon>
        <taxon>Oikopleuridae</taxon>
        <taxon>Oikopleura</taxon>
    </lineage>
</organism>